<dbReference type="AlphaFoldDB" id="A0A5E4AM26"/>
<dbReference type="Proteomes" id="UP000335636">
    <property type="component" value="Unassembled WGS sequence"/>
</dbReference>
<evidence type="ECO:0000313" key="1">
    <source>
        <dbReference type="EMBL" id="VTJ57532.1"/>
    </source>
</evidence>
<comment type="caution">
    <text evidence="1">The sequence shown here is derived from an EMBL/GenBank/DDBJ whole genome shotgun (WGS) entry which is preliminary data.</text>
</comment>
<evidence type="ECO:0000313" key="2">
    <source>
        <dbReference type="Proteomes" id="UP000335636"/>
    </source>
</evidence>
<keyword evidence="2" id="KW-1185">Reference proteome</keyword>
<sequence length="199" mass="20914">MGGAESCGFRRLVAGVASGGAQRHSRVWLWSLPPKMKLVGREAGEGPWAAVPRTPLPLFSRDMKQAVSSPTLCPLCPLEERGGSGHQGCPALAWGEGGAAAPTGSLSWTRAGELGPWTTSVCVCVCVCVCVSGAGCDLDCVPALCPTQGNLGSGPLWREKREVLFLVEGVSGCDSHPLPSSKKEPGCRYPWVLWKLNNS</sequence>
<accession>A0A5E4AM26</accession>
<organism evidence="1 2">
    <name type="scientific">Marmota monax</name>
    <name type="common">Woodchuck</name>
    <dbReference type="NCBI Taxonomy" id="9995"/>
    <lineage>
        <taxon>Eukaryota</taxon>
        <taxon>Metazoa</taxon>
        <taxon>Chordata</taxon>
        <taxon>Craniata</taxon>
        <taxon>Vertebrata</taxon>
        <taxon>Euteleostomi</taxon>
        <taxon>Mammalia</taxon>
        <taxon>Eutheria</taxon>
        <taxon>Euarchontoglires</taxon>
        <taxon>Glires</taxon>
        <taxon>Rodentia</taxon>
        <taxon>Sciuromorpha</taxon>
        <taxon>Sciuridae</taxon>
        <taxon>Xerinae</taxon>
        <taxon>Marmotini</taxon>
        <taxon>Marmota</taxon>
    </lineage>
</organism>
<protein>
    <submittedName>
        <fullName evidence="1">Uncharacterized protein</fullName>
    </submittedName>
</protein>
<name>A0A5E4AM26_MARMO</name>
<dbReference type="EMBL" id="CABDUW010000083">
    <property type="protein sequence ID" value="VTJ57532.1"/>
    <property type="molecule type" value="Genomic_DNA"/>
</dbReference>
<proteinExistence type="predicted"/>
<gene>
    <name evidence="1" type="ORF">MONAX_5E012973</name>
</gene>
<reference evidence="1" key="1">
    <citation type="submission" date="2019-04" db="EMBL/GenBank/DDBJ databases">
        <authorList>
            <person name="Alioto T."/>
            <person name="Alioto T."/>
        </authorList>
    </citation>
    <scope>NUCLEOTIDE SEQUENCE [LARGE SCALE GENOMIC DNA]</scope>
</reference>